<gene>
    <name evidence="2" type="ORF">SAMN02927928_2742</name>
</gene>
<sequence>MPLAVKPLPHAYADAGEEEILTAEARLAQFVRAEIDRALRDVDRRKRLAEMDLARHARRATHRIETSGHRLERSLRRAPLPVLPVAIGAVIIAGAWFFSRGN</sequence>
<keyword evidence="1" id="KW-0472">Membrane</keyword>
<keyword evidence="1" id="KW-0812">Transmembrane</keyword>
<dbReference type="AlphaFoldDB" id="A0A1G4SIW9"/>
<evidence type="ECO:0000256" key="1">
    <source>
        <dbReference type="SAM" id="Phobius"/>
    </source>
</evidence>
<evidence type="ECO:0000313" key="2">
    <source>
        <dbReference type="EMBL" id="SCW69001.1"/>
    </source>
</evidence>
<keyword evidence="3" id="KW-1185">Reference proteome</keyword>
<name>A0A1G4SIW9_9CAUL</name>
<feature type="transmembrane region" description="Helical" evidence="1">
    <location>
        <begin position="80"/>
        <end position="99"/>
    </location>
</feature>
<evidence type="ECO:0008006" key="4">
    <source>
        <dbReference type="Google" id="ProtNLM"/>
    </source>
</evidence>
<protein>
    <recommendedName>
        <fullName evidence="4">DUF3618 domain-containing protein</fullName>
    </recommendedName>
</protein>
<dbReference type="Proteomes" id="UP000199150">
    <property type="component" value="Unassembled WGS sequence"/>
</dbReference>
<organism evidence="2 3">
    <name type="scientific">Asticcacaulis taihuensis</name>
    <dbReference type="NCBI Taxonomy" id="260084"/>
    <lineage>
        <taxon>Bacteria</taxon>
        <taxon>Pseudomonadati</taxon>
        <taxon>Pseudomonadota</taxon>
        <taxon>Alphaproteobacteria</taxon>
        <taxon>Caulobacterales</taxon>
        <taxon>Caulobacteraceae</taxon>
        <taxon>Asticcacaulis</taxon>
    </lineage>
</organism>
<proteinExistence type="predicted"/>
<evidence type="ECO:0000313" key="3">
    <source>
        <dbReference type="Proteomes" id="UP000199150"/>
    </source>
</evidence>
<accession>A0A1G4SIW9</accession>
<keyword evidence="1" id="KW-1133">Transmembrane helix</keyword>
<dbReference type="RefSeq" id="WP_090648968.1">
    <property type="nucleotide sequence ID" value="NZ_CBCRYE010000002.1"/>
</dbReference>
<reference evidence="3" key="1">
    <citation type="submission" date="2016-10" db="EMBL/GenBank/DDBJ databases">
        <authorList>
            <person name="Varghese N."/>
            <person name="Submissions S."/>
        </authorList>
    </citation>
    <scope>NUCLEOTIDE SEQUENCE [LARGE SCALE GENOMIC DNA]</scope>
    <source>
        <strain evidence="3">CGMCC 1.3431</strain>
    </source>
</reference>
<dbReference type="EMBL" id="FMTS01000004">
    <property type="protein sequence ID" value="SCW69001.1"/>
    <property type="molecule type" value="Genomic_DNA"/>
</dbReference>
<dbReference type="STRING" id="260084.SAMN02927928_2742"/>